<feature type="transmembrane region" description="Helical" evidence="12">
    <location>
        <begin position="146"/>
        <end position="166"/>
    </location>
</feature>
<dbReference type="GO" id="GO:0015293">
    <property type="term" value="F:symporter activity"/>
    <property type="evidence" value="ECO:0007669"/>
    <property type="project" value="UniProtKB-KW"/>
</dbReference>
<dbReference type="InterPro" id="IPR005828">
    <property type="entry name" value="MFS_sugar_transport-like"/>
</dbReference>
<evidence type="ECO:0000256" key="5">
    <source>
        <dbReference type="ARBA" id="ARBA00022692"/>
    </source>
</evidence>
<dbReference type="AlphaFoldDB" id="A0A1R4IL45"/>
<evidence type="ECO:0000256" key="3">
    <source>
        <dbReference type="ARBA" id="ARBA00022448"/>
    </source>
</evidence>
<evidence type="ECO:0000256" key="10">
    <source>
        <dbReference type="ARBA" id="ARBA00039918"/>
    </source>
</evidence>
<dbReference type="PROSITE" id="PS00217">
    <property type="entry name" value="SUGAR_TRANSPORT_2"/>
    <property type="match status" value="1"/>
</dbReference>
<dbReference type="Gene3D" id="1.20.1250.20">
    <property type="entry name" value="MFS general substrate transporter like domains"/>
    <property type="match status" value="2"/>
</dbReference>
<feature type="transmembrane region" description="Helical" evidence="12">
    <location>
        <begin position="187"/>
        <end position="210"/>
    </location>
</feature>
<feature type="transmembrane region" description="Helical" evidence="12">
    <location>
        <begin position="122"/>
        <end position="140"/>
    </location>
</feature>
<feature type="transmembrane region" description="Helical" evidence="12">
    <location>
        <begin position="321"/>
        <end position="341"/>
    </location>
</feature>
<evidence type="ECO:0000313" key="14">
    <source>
        <dbReference type="EMBL" id="SJN20449.1"/>
    </source>
</evidence>
<evidence type="ECO:0000256" key="9">
    <source>
        <dbReference type="ARBA" id="ARBA00037295"/>
    </source>
</evidence>
<sequence>MNNSTETPPRPGGVRPFLSALRSRLGLGPRTRRLRVDDVTVVDKPMLRKAVAGTVVGNLMEWYDIGIYGYLAVIMGRVFLSDADDGVRNLFSLGVFAVTFLARPLGGIILGQLGDRMGRQKVLAFTLIMMAASTVLIGVLPGFATIGAWAPILLILLKLVQGFSTGGEYAGATTFITEYAPDRRRGFYASLLDMGSFFGFAFGAAVVSVLQLWVGPDAMEGWAWRLPFLLAAPLGLIAIYFRMKIEDTPAFQAAQELQEAQDSTDDRSSDGAPQGVIGLVRLYWKELLIAIVLVAAANTASYALTTYMPTYLTGTLHYDEIHGTLLTLPVLVGMALCIPLSGKLSDRFSRRRVLTFGAISTIVLAIPAFLLLTLGPIWSTLLGLSLLAIPVIFYIGNLASSLPALFPTASRYGAMGLSYNVAVALFGGTAPLILEAIVQATGNDISPAFYLIGTSVAGLIAVFFMTESARRPLPGSMPSVETPEEAHALVATQDENDELDVESLPFPEQGR</sequence>
<feature type="transmembrane region" description="Helical" evidence="12">
    <location>
        <begin position="90"/>
        <end position="110"/>
    </location>
</feature>
<comment type="similarity">
    <text evidence="2">Belongs to the major facilitator superfamily. Metabolite:H+ Symporter (MHS) family (TC 2.A.1.6) family.</text>
</comment>
<feature type="transmembrane region" description="Helical" evidence="12">
    <location>
        <begin position="287"/>
        <end position="309"/>
    </location>
</feature>
<keyword evidence="7 12" id="KW-1133">Transmembrane helix</keyword>
<keyword evidence="4" id="KW-1003">Cell membrane</keyword>
<evidence type="ECO:0000256" key="2">
    <source>
        <dbReference type="ARBA" id="ARBA00008240"/>
    </source>
</evidence>
<dbReference type="PROSITE" id="PS50850">
    <property type="entry name" value="MFS"/>
    <property type="match status" value="1"/>
</dbReference>
<evidence type="ECO:0000256" key="11">
    <source>
        <dbReference type="SAM" id="MobiDB-lite"/>
    </source>
</evidence>
<feature type="transmembrane region" description="Helical" evidence="12">
    <location>
        <begin position="448"/>
        <end position="466"/>
    </location>
</feature>
<evidence type="ECO:0000256" key="4">
    <source>
        <dbReference type="ARBA" id="ARBA00022475"/>
    </source>
</evidence>
<keyword evidence="5 12" id="KW-0812">Transmembrane</keyword>
<dbReference type="RefSeq" id="WP_087136089.1">
    <property type="nucleotide sequence ID" value="NZ_FUKR01000014.1"/>
</dbReference>
<evidence type="ECO:0000256" key="12">
    <source>
        <dbReference type="SAM" id="Phobius"/>
    </source>
</evidence>
<dbReference type="PANTHER" id="PTHR43528:SF1">
    <property type="entry name" value="ALPHA-KETOGLUTARATE PERMEASE"/>
    <property type="match status" value="1"/>
</dbReference>
<dbReference type="GO" id="GO:0005886">
    <property type="term" value="C:plasma membrane"/>
    <property type="evidence" value="ECO:0007669"/>
    <property type="project" value="UniProtKB-SubCell"/>
</dbReference>
<evidence type="ECO:0000313" key="15">
    <source>
        <dbReference type="Proteomes" id="UP000196778"/>
    </source>
</evidence>
<feature type="transmembrane region" description="Helical" evidence="12">
    <location>
        <begin position="417"/>
        <end position="442"/>
    </location>
</feature>
<gene>
    <name evidence="14" type="ORF">FM119_02330</name>
</gene>
<reference evidence="15" key="1">
    <citation type="submission" date="2017-02" db="EMBL/GenBank/DDBJ databases">
        <authorList>
            <person name="Dridi B."/>
        </authorList>
    </citation>
    <scope>NUCLEOTIDE SEQUENCE [LARGE SCALE GENOMIC DNA]</scope>
    <source>
        <strain evidence="15">EB411</strain>
    </source>
</reference>
<dbReference type="FunFam" id="1.20.1250.20:FF:000001">
    <property type="entry name" value="Dicarboxylate MFS transporter"/>
    <property type="match status" value="1"/>
</dbReference>
<keyword evidence="6" id="KW-0769">Symport</keyword>
<accession>A0A1R4IL45</accession>
<evidence type="ECO:0000256" key="7">
    <source>
        <dbReference type="ARBA" id="ARBA00022989"/>
    </source>
</evidence>
<keyword evidence="15" id="KW-1185">Reference proteome</keyword>
<dbReference type="Proteomes" id="UP000196778">
    <property type="component" value="Unassembled WGS sequence"/>
</dbReference>
<dbReference type="OrthoDB" id="8953821at2"/>
<feature type="region of interest" description="Disordered" evidence="11">
    <location>
        <begin position="474"/>
        <end position="511"/>
    </location>
</feature>
<name>A0A1R4IL45_9MICO</name>
<evidence type="ECO:0000256" key="1">
    <source>
        <dbReference type="ARBA" id="ARBA00004651"/>
    </source>
</evidence>
<dbReference type="Pfam" id="PF00083">
    <property type="entry name" value="Sugar_tr"/>
    <property type="match status" value="1"/>
</dbReference>
<dbReference type="PANTHER" id="PTHR43528">
    <property type="entry name" value="ALPHA-KETOGLUTARATE PERMEASE"/>
    <property type="match status" value="1"/>
</dbReference>
<evidence type="ECO:0000259" key="13">
    <source>
        <dbReference type="PROSITE" id="PS50850"/>
    </source>
</evidence>
<keyword evidence="3" id="KW-0813">Transport</keyword>
<dbReference type="InterPro" id="IPR020846">
    <property type="entry name" value="MFS_dom"/>
</dbReference>
<feature type="transmembrane region" description="Helical" evidence="12">
    <location>
        <begin position="222"/>
        <end position="241"/>
    </location>
</feature>
<dbReference type="EMBL" id="FUKR01000014">
    <property type="protein sequence ID" value="SJN20449.1"/>
    <property type="molecule type" value="Genomic_DNA"/>
</dbReference>
<protein>
    <recommendedName>
        <fullName evidence="10">Putative proline/betaine transporter</fullName>
    </recommendedName>
</protein>
<dbReference type="InterPro" id="IPR005829">
    <property type="entry name" value="Sugar_transporter_CS"/>
</dbReference>
<feature type="domain" description="Major facilitator superfamily (MFS) profile" evidence="13">
    <location>
        <begin position="50"/>
        <end position="470"/>
    </location>
</feature>
<feature type="transmembrane region" description="Helical" evidence="12">
    <location>
        <begin position="353"/>
        <end position="371"/>
    </location>
</feature>
<dbReference type="InterPro" id="IPR036259">
    <property type="entry name" value="MFS_trans_sf"/>
</dbReference>
<proteinExistence type="inferred from homology"/>
<dbReference type="InterPro" id="IPR051084">
    <property type="entry name" value="H+-coupled_symporters"/>
</dbReference>
<dbReference type="SUPFAM" id="SSF103473">
    <property type="entry name" value="MFS general substrate transporter"/>
    <property type="match status" value="1"/>
</dbReference>
<keyword evidence="8 12" id="KW-0472">Membrane</keyword>
<comment type="subcellular location">
    <subcellularLocation>
        <location evidence="1">Cell membrane</location>
        <topology evidence="1">Multi-pass membrane protein</topology>
    </subcellularLocation>
</comment>
<evidence type="ECO:0000256" key="6">
    <source>
        <dbReference type="ARBA" id="ARBA00022847"/>
    </source>
</evidence>
<organism evidence="14 15">
    <name type="scientific">Mycetocola reblochoni REB411</name>
    <dbReference type="NCBI Taxonomy" id="1255698"/>
    <lineage>
        <taxon>Bacteria</taxon>
        <taxon>Bacillati</taxon>
        <taxon>Actinomycetota</taxon>
        <taxon>Actinomycetes</taxon>
        <taxon>Micrococcales</taxon>
        <taxon>Microbacteriaceae</taxon>
        <taxon>Mycetocola</taxon>
    </lineage>
</organism>
<comment type="function">
    <text evidence="9">May be a proton symporter involved in the uptake of osmolytes such as proline and glycine betaine.</text>
</comment>
<evidence type="ECO:0000256" key="8">
    <source>
        <dbReference type="ARBA" id="ARBA00023136"/>
    </source>
</evidence>